<keyword evidence="2" id="KW-0732">Signal</keyword>
<keyword evidence="4" id="KW-1185">Reference proteome</keyword>
<dbReference type="RefSeq" id="WP_404630287.1">
    <property type="nucleotide sequence ID" value="NZ_JADIKM010000001.1"/>
</dbReference>
<dbReference type="EMBL" id="JADIKM010000001">
    <property type="protein sequence ID" value="MFK2903122.1"/>
    <property type="molecule type" value="Genomic_DNA"/>
</dbReference>
<evidence type="ECO:0000256" key="1">
    <source>
        <dbReference type="SAM" id="MobiDB-lite"/>
    </source>
</evidence>
<evidence type="ECO:0000256" key="2">
    <source>
        <dbReference type="SAM" id="SignalP"/>
    </source>
</evidence>
<gene>
    <name evidence="3" type="ORF">ISP17_04040</name>
</gene>
<proteinExistence type="predicted"/>
<organism evidence="3 4">
    <name type="scientific">Dyella ginsengisoli</name>
    <dbReference type="NCBI Taxonomy" id="363848"/>
    <lineage>
        <taxon>Bacteria</taxon>
        <taxon>Pseudomonadati</taxon>
        <taxon>Pseudomonadota</taxon>
        <taxon>Gammaproteobacteria</taxon>
        <taxon>Lysobacterales</taxon>
        <taxon>Rhodanobacteraceae</taxon>
        <taxon>Dyella</taxon>
    </lineage>
</organism>
<accession>A0ABW8JPS4</accession>
<dbReference type="InterPro" id="IPR021381">
    <property type="entry name" value="DUF3011"/>
</dbReference>
<feature type="compositionally biased region" description="Basic and acidic residues" evidence="1">
    <location>
        <begin position="118"/>
        <end position="132"/>
    </location>
</feature>
<evidence type="ECO:0000313" key="3">
    <source>
        <dbReference type="EMBL" id="MFK2903122.1"/>
    </source>
</evidence>
<feature type="chain" id="PRO_5047424676" evidence="2">
    <location>
        <begin position="28"/>
        <end position="207"/>
    </location>
</feature>
<name>A0ABW8JPS4_9GAMM</name>
<feature type="region of interest" description="Disordered" evidence="1">
    <location>
        <begin position="118"/>
        <end position="137"/>
    </location>
</feature>
<reference evidence="3 4" key="1">
    <citation type="submission" date="2020-10" db="EMBL/GenBank/DDBJ databases">
        <title>Phylogeny of dyella-like bacteria.</title>
        <authorList>
            <person name="Fu J."/>
        </authorList>
    </citation>
    <scope>NUCLEOTIDE SEQUENCE [LARGE SCALE GENOMIC DNA]</scope>
    <source>
        <strain evidence="3 4">Gsoil3046</strain>
    </source>
</reference>
<sequence>MRSLFAAALVGVLGAAALLCASAPLRAQGWNDPVRCASNDGHYARCAMPWRDARLMKQESKAACVRGDTWGVDRSGVLWVDRGCRGLFVAGDRWGGDGDGDRYRDRHDDRGGYRDGYGDRYGRGRDDDDRGSWRPGPGWDRQIRLQCDSNKKRYQMCQVDVGRRGYVRLVRQLSDARCTEDYSWGWNRAGVWVAHGCRAQFVVDRRW</sequence>
<protein>
    <submittedName>
        <fullName evidence="3">DUF3011 domain-containing protein</fullName>
    </submittedName>
</protein>
<feature type="signal peptide" evidence="2">
    <location>
        <begin position="1"/>
        <end position="27"/>
    </location>
</feature>
<comment type="caution">
    <text evidence="3">The sequence shown here is derived from an EMBL/GenBank/DDBJ whole genome shotgun (WGS) entry which is preliminary data.</text>
</comment>
<dbReference type="Proteomes" id="UP001620460">
    <property type="component" value="Unassembled WGS sequence"/>
</dbReference>
<evidence type="ECO:0000313" key="4">
    <source>
        <dbReference type="Proteomes" id="UP001620460"/>
    </source>
</evidence>
<dbReference type="Pfam" id="PF11218">
    <property type="entry name" value="DUF3011"/>
    <property type="match status" value="1"/>
</dbReference>